<dbReference type="PANTHER" id="PTHR23073">
    <property type="entry name" value="26S PROTEASOME REGULATORY SUBUNIT"/>
    <property type="match status" value="1"/>
</dbReference>
<dbReference type="InterPro" id="IPR027417">
    <property type="entry name" value="P-loop_NTPase"/>
</dbReference>
<evidence type="ECO:0000256" key="2">
    <source>
        <dbReference type="ARBA" id="ARBA00022741"/>
    </source>
</evidence>
<reference evidence="5 6" key="1">
    <citation type="submission" date="2016-10" db="EMBL/GenBank/DDBJ databases">
        <title>Arsenicibacter rosenii gen. nov., sp. nov., an efficient arsenic-methylating bacterium isolated from an arsenic-contaminated paddy soil.</title>
        <authorList>
            <person name="Huang K."/>
        </authorList>
    </citation>
    <scope>NUCLEOTIDE SEQUENCE [LARGE SCALE GENOMIC DNA]</scope>
    <source>
        <strain evidence="5 6">SM-1</strain>
    </source>
</reference>
<dbReference type="InterPro" id="IPR050221">
    <property type="entry name" value="26S_Proteasome_ATPase"/>
</dbReference>
<dbReference type="RefSeq" id="WP_071505916.1">
    <property type="nucleotide sequence ID" value="NZ_MORL01000023.1"/>
</dbReference>
<evidence type="ECO:0000259" key="4">
    <source>
        <dbReference type="SMART" id="SM00382"/>
    </source>
</evidence>
<accession>A0A1S2VDA4</accession>
<dbReference type="SMART" id="SM00382">
    <property type="entry name" value="AAA"/>
    <property type="match status" value="1"/>
</dbReference>
<dbReference type="SUPFAM" id="SSF52540">
    <property type="entry name" value="P-loop containing nucleoside triphosphate hydrolases"/>
    <property type="match status" value="1"/>
</dbReference>
<proteinExistence type="inferred from homology"/>
<organism evidence="5 6">
    <name type="scientific">Arsenicibacter rosenii</name>
    <dbReference type="NCBI Taxonomy" id="1750698"/>
    <lineage>
        <taxon>Bacteria</taxon>
        <taxon>Pseudomonadati</taxon>
        <taxon>Bacteroidota</taxon>
        <taxon>Cytophagia</taxon>
        <taxon>Cytophagales</taxon>
        <taxon>Spirosomataceae</taxon>
        <taxon>Arsenicibacter</taxon>
    </lineage>
</organism>
<dbReference type="AlphaFoldDB" id="A0A1S2VDA4"/>
<evidence type="ECO:0000313" key="5">
    <source>
        <dbReference type="EMBL" id="OIN56390.1"/>
    </source>
</evidence>
<dbReference type="Proteomes" id="UP000181790">
    <property type="component" value="Unassembled WGS sequence"/>
</dbReference>
<name>A0A1S2VDA4_9BACT</name>
<dbReference type="Gene3D" id="3.40.50.300">
    <property type="entry name" value="P-loop containing nucleotide triphosphate hydrolases"/>
    <property type="match status" value="1"/>
</dbReference>
<keyword evidence="2" id="KW-0547">Nucleotide-binding</keyword>
<evidence type="ECO:0000256" key="3">
    <source>
        <dbReference type="ARBA" id="ARBA00022840"/>
    </source>
</evidence>
<dbReference type="CDD" id="cd19481">
    <property type="entry name" value="RecA-like_protease"/>
    <property type="match status" value="1"/>
</dbReference>
<dbReference type="GO" id="GO:0005524">
    <property type="term" value="F:ATP binding"/>
    <property type="evidence" value="ECO:0007669"/>
    <property type="project" value="UniProtKB-KW"/>
</dbReference>
<comment type="caution">
    <text evidence="5">The sequence shown here is derived from an EMBL/GenBank/DDBJ whole genome shotgun (WGS) entry which is preliminary data.</text>
</comment>
<sequence length="395" mass="44249">MLKYFSIIQALCRSALVNPNEAVVHQVNRLKESLEKDGYDKEAKSLEGLLSSAKAGIDMSPSKIQKSFVVSKGEELTIRTPVPVDKETSTPLAEIFFPADLPSEMPVFDDNIRLAIQSIVSEWMKFDLLLEINATPASSCLIYGVPGTGKTHLAKWIGKQIGLPVVLARLEGLMSSFLGTTSRNIGNLFAFANRYQCVLLLDEFDAIAKLRNDPQEVGEVKRVVNTLLQSLDSRHERGFTIGVTNHESLLDPAIWRRFDIQVEILKPSPETMMHLLKIFLAPLEFSEIEIKFLAWCIEDSSGADAEMLSKWLKRAFVLEKESSLVAVMKQFALLNSGRVNAGKRNIMLRSDEDFIAMLLNDKTYSFKQKDIAPLFGMTQSSLSKQLAKFKETDKI</sequence>
<dbReference type="InterPro" id="IPR003959">
    <property type="entry name" value="ATPase_AAA_core"/>
</dbReference>
<gene>
    <name evidence="5" type="ORF">BLX24_24755</name>
</gene>
<feature type="domain" description="AAA+ ATPase" evidence="4">
    <location>
        <begin position="136"/>
        <end position="268"/>
    </location>
</feature>
<evidence type="ECO:0000313" key="6">
    <source>
        <dbReference type="Proteomes" id="UP000181790"/>
    </source>
</evidence>
<protein>
    <submittedName>
        <fullName evidence="5">AAA family ATPase</fullName>
    </submittedName>
</protein>
<keyword evidence="3" id="KW-0067">ATP-binding</keyword>
<dbReference type="GO" id="GO:0016887">
    <property type="term" value="F:ATP hydrolysis activity"/>
    <property type="evidence" value="ECO:0007669"/>
    <property type="project" value="InterPro"/>
</dbReference>
<dbReference type="EMBL" id="MORL01000023">
    <property type="protein sequence ID" value="OIN56390.1"/>
    <property type="molecule type" value="Genomic_DNA"/>
</dbReference>
<evidence type="ECO:0000256" key="1">
    <source>
        <dbReference type="ARBA" id="ARBA00006914"/>
    </source>
</evidence>
<dbReference type="Pfam" id="PF00004">
    <property type="entry name" value="AAA"/>
    <property type="match status" value="1"/>
</dbReference>
<comment type="similarity">
    <text evidence="1">Belongs to the AAA ATPase family.</text>
</comment>
<dbReference type="InterPro" id="IPR003593">
    <property type="entry name" value="AAA+_ATPase"/>
</dbReference>
<keyword evidence="6" id="KW-1185">Reference proteome</keyword>
<dbReference type="OrthoDB" id="7438987at2"/>